<accession>A0A927J9J7</accession>
<keyword evidence="3" id="KW-1185">Reference proteome</keyword>
<protein>
    <submittedName>
        <fullName evidence="2">YiiD C-terminal domain-containing protein</fullName>
    </submittedName>
</protein>
<gene>
    <name evidence="2" type="ORF">HT102_01190</name>
</gene>
<dbReference type="Proteomes" id="UP000642993">
    <property type="component" value="Unassembled WGS sequence"/>
</dbReference>
<dbReference type="AlphaFoldDB" id="A0A927J9J7"/>
<dbReference type="RefSeq" id="WP_192037581.1">
    <property type="nucleotide sequence ID" value="NZ_JACYWE010000001.1"/>
</dbReference>
<feature type="transmembrane region" description="Helical" evidence="1">
    <location>
        <begin position="55"/>
        <end position="77"/>
    </location>
</feature>
<keyword evidence="1" id="KW-0812">Transmembrane</keyword>
<proteinExistence type="predicted"/>
<evidence type="ECO:0000256" key="1">
    <source>
        <dbReference type="SAM" id="Phobius"/>
    </source>
</evidence>
<dbReference type="EMBL" id="JACYWE010000001">
    <property type="protein sequence ID" value="MBD8505104.1"/>
    <property type="molecule type" value="Genomic_DNA"/>
</dbReference>
<dbReference type="Pfam" id="PF14539">
    <property type="entry name" value="DUF4442"/>
    <property type="match status" value="1"/>
</dbReference>
<dbReference type="Gene3D" id="3.10.129.10">
    <property type="entry name" value="Hotdog Thioesterase"/>
    <property type="match status" value="1"/>
</dbReference>
<dbReference type="InterPro" id="IPR027961">
    <property type="entry name" value="DUF4442"/>
</dbReference>
<keyword evidence="1" id="KW-0472">Membrane</keyword>
<reference evidence="2" key="1">
    <citation type="submission" date="2020-09" db="EMBL/GenBank/DDBJ databases">
        <title>Hoyosella lacisalsi sp. nov., a halotolerant actinobacterium isolated from soil of Lake Gudzhirganskoe.</title>
        <authorList>
            <person name="Yang Q."/>
            <person name="Guo P.Y."/>
            <person name="Liu S.W."/>
            <person name="Li F.N."/>
            <person name="Sun C.H."/>
        </authorList>
    </citation>
    <scope>NUCLEOTIDE SEQUENCE</scope>
    <source>
        <strain evidence="2">G463</strain>
    </source>
</reference>
<dbReference type="InterPro" id="IPR029069">
    <property type="entry name" value="HotDog_dom_sf"/>
</dbReference>
<dbReference type="SUPFAM" id="SSF54637">
    <property type="entry name" value="Thioesterase/thiol ester dehydrase-isomerase"/>
    <property type="match status" value="1"/>
</dbReference>
<sequence>MTGTNEAPPFADIINGTLELAIPIAHKMGLKAVEVRRGFAATTVPAEGNGNHFGVMYSGVLFTVAEILGGAIAVASFDNSRFYPLVKDMQIAFKRPAKTEVRAEASLDDAEIERIAEQAAANGKSDFVLNATITDTDGTIVATTRGLYQLRAHSKQGM</sequence>
<evidence type="ECO:0000313" key="2">
    <source>
        <dbReference type="EMBL" id="MBD8505104.1"/>
    </source>
</evidence>
<name>A0A927J9J7_9ACTN</name>
<comment type="caution">
    <text evidence="2">The sequence shown here is derived from an EMBL/GenBank/DDBJ whole genome shotgun (WGS) entry which is preliminary data.</text>
</comment>
<dbReference type="CDD" id="cd03443">
    <property type="entry name" value="PaaI_thioesterase"/>
    <property type="match status" value="1"/>
</dbReference>
<organism evidence="2 3">
    <name type="scientific">Lolliginicoccus lacisalsi</name>
    <dbReference type="NCBI Taxonomy" id="2742202"/>
    <lineage>
        <taxon>Bacteria</taxon>
        <taxon>Bacillati</taxon>
        <taxon>Actinomycetota</taxon>
        <taxon>Actinomycetes</taxon>
        <taxon>Mycobacteriales</taxon>
        <taxon>Hoyosellaceae</taxon>
        <taxon>Lolliginicoccus</taxon>
    </lineage>
</organism>
<evidence type="ECO:0000313" key="3">
    <source>
        <dbReference type="Proteomes" id="UP000642993"/>
    </source>
</evidence>
<keyword evidence="1" id="KW-1133">Transmembrane helix</keyword>